<dbReference type="PROSITE" id="PS51257">
    <property type="entry name" value="PROKAR_LIPOPROTEIN"/>
    <property type="match status" value="1"/>
</dbReference>
<dbReference type="InterPro" id="IPR036097">
    <property type="entry name" value="HisK_dim/P_sf"/>
</dbReference>
<feature type="transmembrane region" description="Helical" evidence="14">
    <location>
        <begin position="21"/>
        <end position="45"/>
    </location>
</feature>
<keyword evidence="5" id="KW-0597">Phosphoprotein</keyword>
<dbReference type="CDD" id="cd06225">
    <property type="entry name" value="HAMP"/>
    <property type="match status" value="1"/>
</dbReference>
<evidence type="ECO:0000256" key="8">
    <source>
        <dbReference type="ARBA" id="ARBA00022741"/>
    </source>
</evidence>
<dbReference type="RefSeq" id="WP_005540221.1">
    <property type="nucleotide sequence ID" value="NZ_JH378831.1"/>
</dbReference>
<dbReference type="EC" id="2.7.13.3" evidence="3"/>
<evidence type="ECO:0000256" key="1">
    <source>
        <dbReference type="ARBA" id="ARBA00000085"/>
    </source>
</evidence>
<dbReference type="PANTHER" id="PTHR45528:SF1">
    <property type="entry name" value="SENSOR HISTIDINE KINASE CPXA"/>
    <property type="match status" value="1"/>
</dbReference>
<evidence type="ECO:0000256" key="2">
    <source>
        <dbReference type="ARBA" id="ARBA00004651"/>
    </source>
</evidence>
<keyword evidence="6" id="KW-0808">Transferase</keyword>
<dbReference type="InterPro" id="IPR003594">
    <property type="entry name" value="HATPase_dom"/>
</dbReference>
<accession>G5GH77</accession>
<dbReference type="PROSITE" id="PS50109">
    <property type="entry name" value="HIS_KIN"/>
    <property type="match status" value="1"/>
</dbReference>
<dbReference type="SUPFAM" id="SSF158472">
    <property type="entry name" value="HAMP domain-like"/>
    <property type="match status" value="1"/>
</dbReference>
<feature type="domain" description="Histidine kinase" evidence="15">
    <location>
        <begin position="154"/>
        <end position="371"/>
    </location>
</feature>
<dbReference type="PATRIC" id="fig|679200.3.peg.967"/>
<keyword evidence="7 14" id="KW-0812">Transmembrane</keyword>
<dbReference type="InterPro" id="IPR003660">
    <property type="entry name" value="HAMP_dom"/>
</dbReference>
<keyword evidence="13 14" id="KW-0472">Membrane</keyword>
<keyword evidence="18" id="KW-1185">Reference proteome</keyword>
<evidence type="ECO:0000256" key="3">
    <source>
        <dbReference type="ARBA" id="ARBA00012438"/>
    </source>
</evidence>
<evidence type="ECO:0000256" key="9">
    <source>
        <dbReference type="ARBA" id="ARBA00022777"/>
    </source>
</evidence>
<organism evidence="17 18">
    <name type="scientific">Johnsonella ignava ATCC 51276</name>
    <dbReference type="NCBI Taxonomy" id="679200"/>
    <lineage>
        <taxon>Bacteria</taxon>
        <taxon>Bacillati</taxon>
        <taxon>Bacillota</taxon>
        <taxon>Clostridia</taxon>
        <taxon>Lachnospirales</taxon>
        <taxon>Lachnospiraceae</taxon>
        <taxon>Johnsonella</taxon>
    </lineage>
</organism>
<dbReference type="PRINTS" id="PR00344">
    <property type="entry name" value="BCTRLSENSOR"/>
</dbReference>
<evidence type="ECO:0000256" key="10">
    <source>
        <dbReference type="ARBA" id="ARBA00022840"/>
    </source>
</evidence>
<dbReference type="STRING" id="679200.HMPREF9333_00917"/>
<evidence type="ECO:0000256" key="12">
    <source>
        <dbReference type="ARBA" id="ARBA00023012"/>
    </source>
</evidence>
<dbReference type="SMART" id="SM00304">
    <property type="entry name" value="HAMP"/>
    <property type="match status" value="1"/>
</dbReference>
<keyword evidence="4" id="KW-1003">Cell membrane</keyword>
<dbReference type="GO" id="GO:0005886">
    <property type="term" value="C:plasma membrane"/>
    <property type="evidence" value="ECO:0007669"/>
    <property type="project" value="UniProtKB-SubCell"/>
</dbReference>
<dbReference type="InterPro" id="IPR036890">
    <property type="entry name" value="HATPase_C_sf"/>
</dbReference>
<dbReference type="InterPro" id="IPR003661">
    <property type="entry name" value="HisK_dim/P_dom"/>
</dbReference>
<keyword evidence="9" id="KW-0418">Kinase</keyword>
<comment type="catalytic activity">
    <reaction evidence="1">
        <text>ATP + protein L-histidine = ADP + protein N-phospho-L-histidine.</text>
        <dbReference type="EC" id="2.7.13.3"/>
    </reaction>
</comment>
<dbReference type="SMART" id="SM00387">
    <property type="entry name" value="HATPase_c"/>
    <property type="match status" value="1"/>
</dbReference>
<dbReference type="PANTHER" id="PTHR45528">
    <property type="entry name" value="SENSOR HISTIDINE KINASE CPXA"/>
    <property type="match status" value="1"/>
</dbReference>
<gene>
    <name evidence="17" type="ORF">HMPREF9333_00917</name>
</gene>
<dbReference type="GO" id="GO:0000155">
    <property type="term" value="F:phosphorelay sensor kinase activity"/>
    <property type="evidence" value="ECO:0007669"/>
    <property type="project" value="InterPro"/>
</dbReference>
<evidence type="ECO:0000313" key="17">
    <source>
        <dbReference type="EMBL" id="EHI55874.1"/>
    </source>
</evidence>
<comment type="subcellular location">
    <subcellularLocation>
        <location evidence="2">Cell membrane</location>
        <topology evidence="2">Multi-pass membrane protein</topology>
    </subcellularLocation>
</comment>
<sequence length="381" mass="43525">MNDGIKSTNYKKFHTRVLINVIYALIISCLLEYFIVNNVFTLLELPKFYNSENEIVVSFLRFETITVLLFVLFGIGMFTFVFWMLQRKSFGYIEDISRAMKSVASGDLNTSLEVEGDDEFSDMAQTLNTMVSDIKNLMERERESEKTKNELITNVAHDLRTPLTSIIGYLELLSKNNKIDDETRINYTKIAYTKSKKLEKLIEDLFGFTKLNYGKIAMKVEKIDLVKLISQLMEEFYPNFMEKGLAFSLTTNKSSKFIDADANLLARLFENLIGNAIKYGVDGKKIDVKIEVYHDYASVSVINYGKVIPKKELALIFEKFYRLEHSRSSETGGTGLGLAIAQNIAQMHGTFIEVKSDLNGTAFIVKLKTELDINKENFTNV</sequence>
<evidence type="ECO:0000256" key="13">
    <source>
        <dbReference type="ARBA" id="ARBA00023136"/>
    </source>
</evidence>
<dbReference type="Pfam" id="PF02518">
    <property type="entry name" value="HATPase_c"/>
    <property type="match status" value="1"/>
</dbReference>
<evidence type="ECO:0000259" key="16">
    <source>
        <dbReference type="PROSITE" id="PS50885"/>
    </source>
</evidence>
<evidence type="ECO:0000256" key="11">
    <source>
        <dbReference type="ARBA" id="ARBA00022989"/>
    </source>
</evidence>
<dbReference type="PROSITE" id="PS50885">
    <property type="entry name" value="HAMP"/>
    <property type="match status" value="1"/>
</dbReference>
<dbReference type="FunFam" id="1.10.287.130:FF:000008">
    <property type="entry name" value="Two-component sensor histidine kinase"/>
    <property type="match status" value="1"/>
</dbReference>
<dbReference type="AlphaFoldDB" id="G5GH77"/>
<comment type="caution">
    <text evidence="17">The sequence shown here is derived from an EMBL/GenBank/DDBJ whole genome shotgun (WGS) entry which is preliminary data.</text>
</comment>
<keyword evidence="8" id="KW-0547">Nucleotide-binding</keyword>
<feature type="transmembrane region" description="Helical" evidence="14">
    <location>
        <begin position="65"/>
        <end position="85"/>
    </location>
</feature>
<reference evidence="17 18" key="1">
    <citation type="submission" date="2011-08" db="EMBL/GenBank/DDBJ databases">
        <title>The Genome Sequence of Johnsonella ignava ATCC 51276.</title>
        <authorList>
            <consortium name="The Broad Institute Genome Sequencing Platform"/>
            <person name="Earl A."/>
            <person name="Ward D."/>
            <person name="Feldgarden M."/>
            <person name="Gevers D."/>
            <person name="Izard J."/>
            <person name="Blanton J.M."/>
            <person name="Baranova O.V."/>
            <person name="Dewhirst F.E."/>
            <person name="Young S.K."/>
            <person name="Zeng Q."/>
            <person name="Gargeya S."/>
            <person name="Fitzgerald M."/>
            <person name="Haas B."/>
            <person name="Abouelleil A."/>
            <person name="Alvarado L."/>
            <person name="Arachchi H.M."/>
            <person name="Berlin A."/>
            <person name="Brown A."/>
            <person name="Chapman S.B."/>
            <person name="Chen Z."/>
            <person name="Dunbar C."/>
            <person name="Freedman E."/>
            <person name="Gearin G."/>
            <person name="Gellesch M."/>
            <person name="Goldberg J."/>
            <person name="Griggs A."/>
            <person name="Gujja S."/>
            <person name="Heiman D."/>
            <person name="Howarth C."/>
            <person name="Larson L."/>
            <person name="Lui A."/>
            <person name="MacDonald P.J.P."/>
            <person name="Montmayeur A."/>
            <person name="Murphy C."/>
            <person name="Neiman D."/>
            <person name="Pearson M."/>
            <person name="Priest M."/>
            <person name="Roberts A."/>
            <person name="Saif S."/>
            <person name="Shea T."/>
            <person name="Shenoy N."/>
            <person name="Sisk P."/>
            <person name="Stolte C."/>
            <person name="Sykes S."/>
            <person name="Wortman J."/>
            <person name="Nusbaum C."/>
            <person name="Birren B."/>
        </authorList>
    </citation>
    <scope>NUCLEOTIDE SEQUENCE [LARGE SCALE GENOMIC DNA]</scope>
    <source>
        <strain evidence="17 18">ATCC 51276</strain>
    </source>
</reference>
<dbReference type="Gene3D" id="3.30.565.10">
    <property type="entry name" value="Histidine kinase-like ATPase, C-terminal domain"/>
    <property type="match status" value="1"/>
</dbReference>
<keyword evidence="12" id="KW-0902">Two-component regulatory system</keyword>
<dbReference type="HOGENOM" id="CLU_000445_89_3_9"/>
<evidence type="ECO:0000256" key="4">
    <source>
        <dbReference type="ARBA" id="ARBA00022475"/>
    </source>
</evidence>
<protein>
    <recommendedName>
        <fullName evidence="3">histidine kinase</fullName>
        <ecNumber evidence="3">2.7.13.3</ecNumber>
    </recommendedName>
</protein>
<dbReference type="InterPro" id="IPR005467">
    <property type="entry name" value="His_kinase_dom"/>
</dbReference>
<evidence type="ECO:0000256" key="6">
    <source>
        <dbReference type="ARBA" id="ARBA00022679"/>
    </source>
</evidence>
<dbReference type="SUPFAM" id="SSF47384">
    <property type="entry name" value="Homodimeric domain of signal transducing histidine kinase"/>
    <property type="match status" value="1"/>
</dbReference>
<dbReference type="EMBL" id="ACZL01000015">
    <property type="protein sequence ID" value="EHI55874.1"/>
    <property type="molecule type" value="Genomic_DNA"/>
</dbReference>
<dbReference type="InterPro" id="IPR050398">
    <property type="entry name" value="HssS/ArlS-like"/>
</dbReference>
<dbReference type="Pfam" id="PF00672">
    <property type="entry name" value="HAMP"/>
    <property type="match status" value="1"/>
</dbReference>
<evidence type="ECO:0000313" key="18">
    <source>
        <dbReference type="Proteomes" id="UP000003011"/>
    </source>
</evidence>
<dbReference type="GO" id="GO:0005524">
    <property type="term" value="F:ATP binding"/>
    <property type="evidence" value="ECO:0007669"/>
    <property type="project" value="UniProtKB-KW"/>
</dbReference>
<evidence type="ECO:0000256" key="5">
    <source>
        <dbReference type="ARBA" id="ARBA00022553"/>
    </source>
</evidence>
<dbReference type="Gene3D" id="1.10.287.130">
    <property type="match status" value="1"/>
</dbReference>
<evidence type="ECO:0000256" key="7">
    <source>
        <dbReference type="ARBA" id="ARBA00022692"/>
    </source>
</evidence>
<proteinExistence type="predicted"/>
<evidence type="ECO:0000256" key="14">
    <source>
        <dbReference type="SAM" id="Phobius"/>
    </source>
</evidence>
<dbReference type="SUPFAM" id="SSF55874">
    <property type="entry name" value="ATPase domain of HSP90 chaperone/DNA topoisomerase II/histidine kinase"/>
    <property type="match status" value="1"/>
</dbReference>
<dbReference type="CDD" id="cd00075">
    <property type="entry name" value="HATPase"/>
    <property type="match status" value="1"/>
</dbReference>
<dbReference type="Pfam" id="PF00512">
    <property type="entry name" value="HisKA"/>
    <property type="match status" value="1"/>
</dbReference>
<feature type="domain" description="HAMP" evidence="16">
    <location>
        <begin position="87"/>
        <end position="139"/>
    </location>
</feature>
<dbReference type="SMART" id="SM00388">
    <property type="entry name" value="HisKA"/>
    <property type="match status" value="1"/>
</dbReference>
<keyword evidence="11 14" id="KW-1133">Transmembrane helix</keyword>
<dbReference type="CDD" id="cd00082">
    <property type="entry name" value="HisKA"/>
    <property type="match status" value="1"/>
</dbReference>
<keyword evidence="10" id="KW-0067">ATP-binding</keyword>
<dbReference type="Proteomes" id="UP000003011">
    <property type="component" value="Unassembled WGS sequence"/>
</dbReference>
<dbReference type="Gene3D" id="6.10.340.10">
    <property type="match status" value="1"/>
</dbReference>
<dbReference type="eggNOG" id="COG2205">
    <property type="taxonomic scope" value="Bacteria"/>
</dbReference>
<evidence type="ECO:0000259" key="15">
    <source>
        <dbReference type="PROSITE" id="PS50109"/>
    </source>
</evidence>
<dbReference type="FunFam" id="3.30.565.10:FF:000013">
    <property type="entry name" value="Two-component sensor histidine kinase"/>
    <property type="match status" value="1"/>
</dbReference>
<dbReference type="InterPro" id="IPR004358">
    <property type="entry name" value="Sig_transdc_His_kin-like_C"/>
</dbReference>
<name>G5GH77_9FIRM</name>